<dbReference type="RefSeq" id="WP_344744137.1">
    <property type="nucleotide sequence ID" value="NZ_BAAAVT010000007.1"/>
</dbReference>
<dbReference type="SUPFAM" id="SSF52009">
    <property type="entry name" value="Phosphohistidine domain"/>
    <property type="match status" value="1"/>
</dbReference>
<dbReference type="InterPro" id="IPR036618">
    <property type="entry name" value="PtsI_HPr-bd_sf"/>
</dbReference>
<evidence type="ECO:0000256" key="5">
    <source>
        <dbReference type="ARBA" id="ARBA00007837"/>
    </source>
</evidence>
<evidence type="ECO:0000256" key="10">
    <source>
        <dbReference type="ARBA" id="ARBA00022597"/>
    </source>
</evidence>
<dbReference type="PROSITE" id="PS00370">
    <property type="entry name" value="PEP_ENZYMES_PHOS_SITE"/>
    <property type="match status" value="1"/>
</dbReference>
<dbReference type="Gene3D" id="3.20.20.60">
    <property type="entry name" value="Phosphoenolpyruvate-binding domains"/>
    <property type="match status" value="1"/>
</dbReference>
<evidence type="ECO:0000259" key="19">
    <source>
        <dbReference type="Pfam" id="PF00391"/>
    </source>
</evidence>
<dbReference type="EC" id="2.7.3.9" evidence="6 17"/>
<feature type="compositionally biased region" description="Low complexity" evidence="18">
    <location>
        <begin position="9"/>
        <end position="24"/>
    </location>
</feature>
<evidence type="ECO:0000259" key="20">
    <source>
        <dbReference type="Pfam" id="PF02896"/>
    </source>
</evidence>
<dbReference type="Proteomes" id="UP001500236">
    <property type="component" value="Unassembled WGS sequence"/>
</dbReference>
<dbReference type="InterPro" id="IPR006318">
    <property type="entry name" value="PTS_EI-like"/>
</dbReference>
<dbReference type="NCBIfam" id="TIGR01417">
    <property type="entry name" value="PTS_I_fam"/>
    <property type="match status" value="1"/>
</dbReference>
<dbReference type="InterPro" id="IPR036637">
    <property type="entry name" value="Phosphohistidine_dom_sf"/>
</dbReference>
<dbReference type="InterPro" id="IPR018274">
    <property type="entry name" value="PEP_util_AS"/>
</dbReference>
<feature type="region of interest" description="Disordered" evidence="18">
    <location>
        <begin position="1"/>
        <end position="40"/>
    </location>
</feature>
<evidence type="ECO:0000256" key="8">
    <source>
        <dbReference type="ARBA" id="ARBA00022448"/>
    </source>
</evidence>
<evidence type="ECO:0000256" key="7">
    <source>
        <dbReference type="ARBA" id="ARBA00016544"/>
    </source>
</evidence>
<keyword evidence="8 17" id="KW-0813">Transport</keyword>
<organism evidence="22 23">
    <name type="scientific">Nesterenkonia aethiopica</name>
    <dbReference type="NCBI Taxonomy" id="269144"/>
    <lineage>
        <taxon>Bacteria</taxon>
        <taxon>Bacillati</taxon>
        <taxon>Actinomycetota</taxon>
        <taxon>Actinomycetes</taxon>
        <taxon>Micrococcales</taxon>
        <taxon>Micrococcaceae</taxon>
        <taxon>Nesterenkonia</taxon>
    </lineage>
</organism>
<dbReference type="InterPro" id="IPR008731">
    <property type="entry name" value="PTS_EIN"/>
</dbReference>
<dbReference type="PIRSF" id="PIRSF000732">
    <property type="entry name" value="PTS_enzyme_I"/>
    <property type="match status" value="1"/>
</dbReference>
<dbReference type="Gene3D" id="1.10.274.10">
    <property type="entry name" value="PtsI, HPr-binding domain"/>
    <property type="match status" value="1"/>
</dbReference>
<comment type="function">
    <text evidence="3 17">General (non sugar-specific) component of the phosphoenolpyruvate-dependent sugar phosphotransferase system (sugar PTS). This major carbohydrate active-transport system catalyzes the phosphorylation of incoming sugar substrates concomitantly with their translocation across the cell membrane. Enzyme I transfers the phosphoryl group from phosphoenolpyruvate (PEP) to the phosphoryl carrier protein (HPr).</text>
</comment>
<comment type="similarity">
    <text evidence="5 17">Belongs to the PEP-utilizing enzyme family.</text>
</comment>
<feature type="domain" description="PEP-utilising enzyme C-terminal" evidence="20">
    <location>
        <begin position="278"/>
        <end position="552"/>
    </location>
</feature>
<evidence type="ECO:0000256" key="17">
    <source>
        <dbReference type="PIRNR" id="PIRNR000732"/>
    </source>
</evidence>
<dbReference type="InterPro" id="IPR050499">
    <property type="entry name" value="PEP-utilizing_PTS_enzyme"/>
</dbReference>
<keyword evidence="11 17" id="KW-0808">Transferase</keyword>
<evidence type="ECO:0000256" key="6">
    <source>
        <dbReference type="ARBA" id="ARBA00012232"/>
    </source>
</evidence>
<evidence type="ECO:0000256" key="4">
    <source>
        <dbReference type="ARBA" id="ARBA00004496"/>
    </source>
</evidence>
<evidence type="ECO:0000256" key="18">
    <source>
        <dbReference type="SAM" id="MobiDB-lite"/>
    </source>
</evidence>
<keyword evidence="10 17" id="KW-0762">Sugar transport</keyword>
<evidence type="ECO:0000313" key="22">
    <source>
        <dbReference type="EMBL" id="GAA3061186.1"/>
    </source>
</evidence>
<protein>
    <recommendedName>
        <fullName evidence="7 17">Phosphoenolpyruvate-protein phosphotransferase</fullName>
        <ecNumber evidence="6 17">2.7.3.9</ecNumber>
    </recommendedName>
    <alternativeName>
        <fullName evidence="16 17">Phosphotransferase system, enzyme I</fullName>
    </alternativeName>
</protein>
<dbReference type="SUPFAM" id="SSF47831">
    <property type="entry name" value="Enzyme I of the PEP:sugar phosphotransferase system HPr-binding (sub)domain"/>
    <property type="match status" value="1"/>
</dbReference>
<dbReference type="PRINTS" id="PR01736">
    <property type="entry name" value="PHPHTRNFRASE"/>
</dbReference>
<name>A0ABP6LV28_9MICC</name>
<sequence length="586" mass="59323">MTSSLLPHASSQEVAPAVSAASAATGEQPAPGARTLSGTGVGQGVALGPVARMAAPLQAPGEEPSALTPEQEHARVQESVAAVAQDLAARGEAAGGTAQGVLQAQAMMAQDPALDKAVRARLGDGATAERAVHESFEQFRRRLEQAGGYLGERAADLADVAQRVIAHLSGLPAPGVPDPGHPFVLVAQDLAPADTALLDLEKVLAVVTIEGGPTSHTAILAREKGLTAVVGVAGAAELTDGETVVVDAAASAVEISPSPEREKEVRARIAERAAAASAPVTPGALADGTPVPLLANLGSPEGAAEAVELGAEGVGLFRTEFLFLSAETAPDVAAQRHAYQQMLEAFPGQKVVIRLLDAGADKPLPFLTDADEENPALGRRGLRALNAQPEILRGQLTALAEAAAATEADLWVMAPMVSTAEEAEAFTALAAEHGLRTAGVMVEVPSSALIADQLLTRTGFASIGTNDLTQYTMAADRLLGSVAELQDPWHPAVLRLIGEVGAAGARQDRPVGVCGEAAADPLLAVVLVGLGVQTLSMAPAAMADVRAELARHTAAAARAAAQAALAAAGAQDAREAARAALADGSR</sequence>
<dbReference type="SUPFAM" id="SSF51621">
    <property type="entry name" value="Phosphoenolpyruvate/pyruvate domain"/>
    <property type="match status" value="1"/>
</dbReference>
<dbReference type="Pfam" id="PF00391">
    <property type="entry name" value="PEP-utilizers"/>
    <property type="match status" value="1"/>
</dbReference>
<evidence type="ECO:0000256" key="3">
    <source>
        <dbReference type="ARBA" id="ARBA00002728"/>
    </source>
</evidence>
<keyword evidence="15 17" id="KW-0460">Magnesium</keyword>
<dbReference type="EMBL" id="BAAAVT010000007">
    <property type="protein sequence ID" value="GAA3061186.1"/>
    <property type="molecule type" value="Genomic_DNA"/>
</dbReference>
<evidence type="ECO:0000256" key="13">
    <source>
        <dbReference type="ARBA" id="ARBA00022723"/>
    </source>
</evidence>
<feature type="domain" description="PEP-utilising enzyme mobile" evidence="19">
    <location>
        <begin position="183"/>
        <end position="249"/>
    </location>
</feature>
<evidence type="ECO:0000313" key="23">
    <source>
        <dbReference type="Proteomes" id="UP001500236"/>
    </source>
</evidence>
<feature type="region of interest" description="Disordered" evidence="18">
    <location>
        <begin position="58"/>
        <end position="77"/>
    </location>
</feature>
<comment type="catalytic activity">
    <reaction evidence="1 17">
        <text>L-histidyl-[protein] + phosphoenolpyruvate = N(pros)-phospho-L-histidyl-[protein] + pyruvate</text>
        <dbReference type="Rhea" id="RHEA:23880"/>
        <dbReference type="Rhea" id="RHEA-COMP:9745"/>
        <dbReference type="Rhea" id="RHEA-COMP:9746"/>
        <dbReference type="ChEBI" id="CHEBI:15361"/>
        <dbReference type="ChEBI" id="CHEBI:29979"/>
        <dbReference type="ChEBI" id="CHEBI:58702"/>
        <dbReference type="ChEBI" id="CHEBI:64837"/>
        <dbReference type="EC" id="2.7.3.9"/>
    </reaction>
</comment>
<evidence type="ECO:0000256" key="1">
    <source>
        <dbReference type="ARBA" id="ARBA00000683"/>
    </source>
</evidence>
<comment type="caution">
    <text evidence="22">The sequence shown here is derived from an EMBL/GenBank/DDBJ whole genome shotgun (WGS) entry which is preliminary data.</text>
</comment>
<dbReference type="InterPro" id="IPR024692">
    <property type="entry name" value="PTS_EI"/>
</dbReference>
<evidence type="ECO:0000256" key="9">
    <source>
        <dbReference type="ARBA" id="ARBA00022490"/>
    </source>
</evidence>
<evidence type="ECO:0000256" key="14">
    <source>
        <dbReference type="ARBA" id="ARBA00022777"/>
    </source>
</evidence>
<comment type="cofactor">
    <cofactor evidence="2 17">
        <name>Mg(2+)</name>
        <dbReference type="ChEBI" id="CHEBI:18420"/>
    </cofactor>
</comment>
<comment type="subcellular location">
    <subcellularLocation>
        <location evidence="4 17">Cytoplasm</location>
    </subcellularLocation>
</comment>
<keyword evidence="14 17" id="KW-0418">Kinase</keyword>
<keyword evidence="12 17" id="KW-0598">Phosphotransferase system</keyword>
<dbReference type="PANTHER" id="PTHR46244:SF3">
    <property type="entry name" value="PHOSPHOENOLPYRUVATE-PROTEIN PHOSPHOTRANSFERASE"/>
    <property type="match status" value="1"/>
</dbReference>
<dbReference type="InterPro" id="IPR008279">
    <property type="entry name" value="PEP-util_enz_mobile_dom"/>
</dbReference>
<reference evidence="23" key="1">
    <citation type="journal article" date="2019" name="Int. J. Syst. Evol. Microbiol.">
        <title>The Global Catalogue of Microorganisms (GCM) 10K type strain sequencing project: providing services to taxonomists for standard genome sequencing and annotation.</title>
        <authorList>
            <consortium name="The Broad Institute Genomics Platform"/>
            <consortium name="The Broad Institute Genome Sequencing Center for Infectious Disease"/>
            <person name="Wu L."/>
            <person name="Ma J."/>
        </authorList>
    </citation>
    <scope>NUCLEOTIDE SEQUENCE [LARGE SCALE GENOMIC DNA]</scope>
    <source>
        <strain evidence="23">JCM 14309</strain>
    </source>
</reference>
<evidence type="ECO:0000256" key="15">
    <source>
        <dbReference type="ARBA" id="ARBA00022842"/>
    </source>
</evidence>
<keyword evidence="13 17" id="KW-0479">Metal-binding</keyword>
<accession>A0ABP6LV28</accession>
<dbReference type="Gene3D" id="3.50.30.10">
    <property type="entry name" value="Phosphohistidine domain"/>
    <property type="match status" value="1"/>
</dbReference>
<dbReference type="PANTHER" id="PTHR46244">
    <property type="entry name" value="PHOSPHOENOLPYRUVATE-PROTEIN PHOSPHOTRANSFERASE"/>
    <property type="match status" value="1"/>
</dbReference>
<keyword evidence="9 17" id="KW-0963">Cytoplasm</keyword>
<dbReference type="InterPro" id="IPR015813">
    <property type="entry name" value="Pyrv/PenolPyrv_kinase-like_dom"/>
</dbReference>
<evidence type="ECO:0000259" key="21">
    <source>
        <dbReference type="Pfam" id="PF05524"/>
    </source>
</evidence>
<gene>
    <name evidence="22" type="primary">ptsP_1</name>
    <name evidence="22" type="ORF">GCM10010529_13450</name>
</gene>
<feature type="domain" description="Phosphotransferase system enzyme I N-terminal" evidence="21">
    <location>
        <begin position="38"/>
        <end position="153"/>
    </location>
</feature>
<dbReference type="InterPro" id="IPR040442">
    <property type="entry name" value="Pyrv_kinase-like_dom_sf"/>
</dbReference>
<dbReference type="Pfam" id="PF02896">
    <property type="entry name" value="PEP-utilizers_C"/>
    <property type="match status" value="1"/>
</dbReference>
<evidence type="ECO:0000256" key="16">
    <source>
        <dbReference type="ARBA" id="ARBA00033235"/>
    </source>
</evidence>
<dbReference type="InterPro" id="IPR000121">
    <property type="entry name" value="PEP_util_C"/>
</dbReference>
<evidence type="ECO:0000256" key="2">
    <source>
        <dbReference type="ARBA" id="ARBA00001946"/>
    </source>
</evidence>
<keyword evidence="23" id="KW-1185">Reference proteome</keyword>
<proteinExistence type="inferred from homology"/>
<dbReference type="Pfam" id="PF05524">
    <property type="entry name" value="PEP-utilisers_N"/>
    <property type="match status" value="1"/>
</dbReference>
<evidence type="ECO:0000256" key="11">
    <source>
        <dbReference type="ARBA" id="ARBA00022679"/>
    </source>
</evidence>
<evidence type="ECO:0000256" key="12">
    <source>
        <dbReference type="ARBA" id="ARBA00022683"/>
    </source>
</evidence>